<gene>
    <name evidence="2" type="ORF">ACFPP6_26585</name>
</gene>
<name>A0ABW0A3K3_9ACTN</name>
<dbReference type="Proteomes" id="UP001596222">
    <property type="component" value="Unassembled WGS sequence"/>
</dbReference>
<feature type="domain" description="EF-hand" evidence="1">
    <location>
        <begin position="138"/>
        <end position="173"/>
    </location>
</feature>
<reference evidence="3" key="1">
    <citation type="journal article" date="2019" name="Int. J. Syst. Evol. Microbiol.">
        <title>The Global Catalogue of Microorganisms (GCM) 10K type strain sequencing project: providing services to taxonomists for standard genome sequencing and annotation.</title>
        <authorList>
            <consortium name="The Broad Institute Genomics Platform"/>
            <consortium name="The Broad Institute Genome Sequencing Center for Infectious Disease"/>
            <person name="Wu L."/>
            <person name="Ma J."/>
        </authorList>
    </citation>
    <scope>NUCLEOTIDE SEQUENCE [LARGE SCALE GENOMIC DNA]</scope>
    <source>
        <strain evidence="3">CGMCC 4.1641</strain>
    </source>
</reference>
<feature type="domain" description="EF-hand" evidence="1">
    <location>
        <begin position="12"/>
        <end position="47"/>
    </location>
</feature>
<keyword evidence="3" id="KW-1185">Reference proteome</keyword>
<dbReference type="Gene3D" id="1.10.238.10">
    <property type="entry name" value="EF-hand"/>
    <property type="match status" value="1"/>
</dbReference>
<dbReference type="InterPro" id="IPR018247">
    <property type="entry name" value="EF_Hand_1_Ca_BS"/>
</dbReference>
<proteinExistence type="predicted"/>
<evidence type="ECO:0000313" key="2">
    <source>
        <dbReference type="EMBL" id="MFC5148242.1"/>
    </source>
</evidence>
<evidence type="ECO:0000259" key="1">
    <source>
        <dbReference type="PROSITE" id="PS50222"/>
    </source>
</evidence>
<dbReference type="Pfam" id="PF13202">
    <property type="entry name" value="EF-hand_5"/>
    <property type="match status" value="2"/>
</dbReference>
<protein>
    <submittedName>
        <fullName evidence="2">EF-hand domain-containing protein</fullName>
    </submittedName>
</protein>
<dbReference type="SMART" id="SM00054">
    <property type="entry name" value="EFh"/>
    <property type="match status" value="3"/>
</dbReference>
<organism evidence="2 3">
    <name type="scientific">Streptomyces aureoversilis</name>
    <dbReference type="NCBI Taxonomy" id="67277"/>
    <lineage>
        <taxon>Bacteria</taxon>
        <taxon>Bacillati</taxon>
        <taxon>Actinomycetota</taxon>
        <taxon>Actinomycetes</taxon>
        <taxon>Kitasatosporales</taxon>
        <taxon>Streptomycetaceae</taxon>
        <taxon>Streptomyces</taxon>
    </lineage>
</organism>
<accession>A0ABW0A3K3</accession>
<dbReference type="RefSeq" id="WP_382047252.1">
    <property type="nucleotide sequence ID" value="NZ_JBHSKJ010000017.1"/>
</dbReference>
<dbReference type="PROSITE" id="PS50222">
    <property type="entry name" value="EF_HAND_2"/>
    <property type="match status" value="2"/>
</dbReference>
<dbReference type="EMBL" id="JBHSKJ010000017">
    <property type="protein sequence ID" value="MFC5148242.1"/>
    <property type="molecule type" value="Genomic_DNA"/>
</dbReference>
<dbReference type="SUPFAM" id="SSF47473">
    <property type="entry name" value="EF-hand"/>
    <property type="match status" value="1"/>
</dbReference>
<dbReference type="InterPro" id="IPR002048">
    <property type="entry name" value="EF_hand_dom"/>
</dbReference>
<evidence type="ECO:0000313" key="3">
    <source>
        <dbReference type="Proteomes" id="UP001596222"/>
    </source>
</evidence>
<dbReference type="InterPro" id="IPR011992">
    <property type="entry name" value="EF-hand-dom_pair"/>
</dbReference>
<dbReference type="PROSITE" id="PS00018">
    <property type="entry name" value="EF_HAND_1"/>
    <property type="match status" value="2"/>
</dbReference>
<sequence>MAEEDTVMVDERLVAKYDHRFGIYDTDRDGFIGETDFTARVERLLEGLGLSAGSPKAAAGYAASRSCWQQIADRAGIAHHKPLDRQGFVAALSSAGADGTIMRIFEPVIAAHVNLVDTDDDGVVDRSEFVRAQAVEGIPADRAEEAFHRIDSDGDGSITLAEWLAAVSTFHTDPEPDSPGDRVVGYRP</sequence>
<comment type="caution">
    <text evidence="2">The sequence shown here is derived from an EMBL/GenBank/DDBJ whole genome shotgun (WGS) entry which is preliminary data.</text>
</comment>